<evidence type="ECO:0000313" key="2">
    <source>
        <dbReference type="EMBL" id="CAD6198564.1"/>
    </source>
</evidence>
<dbReference type="AlphaFoldDB" id="A0A8S1HW92"/>
<sequence>MAQVGGDRRKYANKKLREEDPQKASRRFFDLMEEQRCSGGSIYFIRQSASLSCNGRVAQAKNNCESGSKAEESRSKELASTVVRPLCNLEIEAALPAQKTICRPRHRSVIPGPNSHHNY</sequence>
<evidence type="ECO:0000256" key="1">
    <source>
        <dbReference type="SAM" id="MobiDB-lite"/>
    </source>
</evidence>
<dbReference type="Proteomes" id="UP000835052">
    <property type="component" value="Unassembled WGS sequence"/>
</dbReference>
<comment type="caution">
    <text evidence="2">The sequence shown here is derived from an EMBL/GenBank/DDBJ whole genome shotgun (WGS) entry which is preliminary data.</text>
</comment>
<reference evidence="2" key="1">
    <citation type="submission" date="2020-10" db="EMBL/GenBank/DDBJ databases">
        <authorList>
            <person name="Kikuchi T."/>
        </authorList>
    </citation>
    <scope>NUCLEOTIDE SEQUENCE</scope>
    <source>
        <strain evidence="2">NKZ352</strain>
    </source>
</reference>
<gene>
    <name evidence="2" type="ORF">CAUJ_LOCUS14470</name>
</gene>
<name>A0A8S1HW92_9PELO</name>
<keyword evidence="3" id="KW-1185">Reference proteome</keyword>
<evidence type="ECO:0000313" key="3">
    <source>
        <dbReference type="Proteomes" id="UP000835052"/>
    </source>
</evidence>
<protein>
    <submittedName>
        <fullName evidence="2">Uncharacterized protein</fullName>
    </submittedName>
</protein>
<organism evidence="2 3">
    <name type="scientific">Caenorhabditis auriculariae</name>
    <dbReference type="NCBI Taxonomy" id="2777116"/>
    <lineage>
        <taxon>Eukaryota</taxon>
        <taxon>Metazoa</taxon>
        <taxon>Ecdysozoa</taxon>
        <taxon>Nematoda</taxon>
        <taxon>Chromadorea</taxon>
        <taxon>Rhabditida</taxon>
        <taxon>Rhabditina</taxon>
        <taxon>Rhabditomorpha</taxon>
        <taxon>Rhabditoidea</taxon>
        <taxon>Rhabditidae</taxon>
        <taxon>Peloderinae</taxon>
        <taxon>Caenorhabditis</taxon>
    </lineage>
</organism>
<dbReference type="EMBL" id="CAJGYM010000129">
    <property type="protein sequence ID" value="CAD6198564.1"/>
    <property type="molecule type" value="Genomic_DNA"/>
</dbReference>
<proteinExistence type="predicted"/>
<accession>A0A8S1HW92</accession>
<feature type="region of interest" description="Disordered" evidence="1">
    <location>
        <begin position="1"/>
        <end position="23"/>
    </location>
</feature>